<evidence type="ECO:0000313" key="8">
    <source>
        <dbReference type="EMBL" id="CAB4563486.1"/>
    </source>
</evidence>
<dbReference type="Gene3D" id="3.40.350.10">
    <property type="entry name" value="Creatinase/prolidase N-terminal domain"/>
    <property type="match status" value="1"/>
</dbReference>
<evidence type="ECO:0000256" key="3">
    <source>
        <dbReference type="ARBA" id="ARBA00022723"/>
    </source>
</evidence>
<dbReference type="Pfam" id="PF00557">
    <property type="entry name" value="Peptidase_M24"/>
    <property type="match status" value="1"/>
</dbReference>
<comment type="similarity">
    <text evidence="2">Belongs to the peptidase M24B family.</text>
</comment>
<dbReference type="Gene3D" id="3.90.230.10">
    <property type="entry name" value="Creatinase/methionine aminopeptidase superfamily"/>
    <property type="match status" value="1"/>
</dbReference>
<dbReference type="InterPro" id="IPR029149">
    <property type="entry name" value="Creatin/AminoP/Spt16_N"/>
</dbReference>
<protein>
    <submittedName>
        <fullName evidence="8">Unannotated protein</fullName>
    </submittedName>
</protein>
<evidence type="ECO:0000256" key="6">
    <source>
        <dbReference type="SAM" id="MobiDB-lite"/>
    </source>
</evidence>
<name>A0A6J6DJI6_9ZZZZ</name>
<evidence type="ECO:0000256" key="2">
    <source>
        <dbReference type="ARBA" id="ARBA00008766"/>
    </source>
</evidence>
<dbReference type="GO" id="GO:0005829">
    <property type="term" value="C:cytosol"/>
    <property type="evidence" value="ECO:0007669"/>
    <property type="project" value="TreeGrafter"/>
</dbReference>
<dbReference type="SMART" id="SM01011">
    <property type="entry name" value="AMP_N"/>
    <property type="match status" value="1"/>
</dbReference>
<evidence type="ECO:0000256" key="4">
    <source>
        <dbReference type="ARBA" id="ARBA00022801"/>
    </source>
</evidence>
<dbReference type="CDD" id="cd01087">
    <property type="entry name" value="Prolidase"/>
    <property type="match status" value="1"/>
</dbReference>
<dbReference type="GO" id="GO:0006508">
    <property type="term" value="P:proteolysis"/>
    <property type="evidence" value="ECO:0007669"/>
    <property type="project" value="TreeGrafter"/>
</dbReference>
<keyword evidence="4" id="KW-0378">Hydrolase</keyword>
<keyword evidence="5" id="KW-0464">Manganese</keyword>
<dbReference type="InterPro" id="IPR000994">
    <property type="entry name" value="Pept_M24"/>
</dbReference>
<evidence type="ECO:0000259" key="7">
    <source>
        <dbReference type="SMART" id="SM01011"/>
    </source>
</evidence>
<accession>A0A6J6DJI6</accession>
<evidence type="ECO:0000256" key="5">
    <source>
        <dbReference type="ARBA" id="ARBA00023211"/>
    </source>
</evidence>
<dbReference type="InterPro" id="IPR001131">
    <property type="entry name" value="Peptidase_M24B_aminopep-P_CS"/>
</dbReference>
<dbReference type="SUPFAM" id="SSF55920">
    <property type="entry name" value="Creatinase/aminopeptidase"/>
    <property type="match status" value="1"/>
</dbReference>
<comment type="cofactor">
    <cofactor evidence="1">
        <name>Mn(2+)</name>
        <dbReference type="ChEBI" id="CHEBI:29035"/>
    </cofactor>
</comment>
<dbReference type="PROSITE" id="PS00491">
    <property type="entry name" value="PROLINE_PEPTIDASE"/>
    <property type="match status" value="1"/>
</dbReference>
<dbReference type="EMBL" id="CAEZTM010000007">
    <property type="protein sequence ID" value="CAB4563486.1"/>
    <property type="molecule type" value="Genomic_DNA"/>
</dbReference>
<dbReference type="InterPro" id="IPR036005">
    <property type="entry name" value="Creatinase/aminopeptidase-like"/>
</dbReference>
<dbReference type="InterPro" id="IPR052433">
    <property type="entry name" value="X-Pro_dipept-like"/>
</dbReference>
<dbReference type="GO" id="GO:0030145">
    <property type="term" value="F:manganese ion binding"/>
    <property type="evidence" value="ECO:0007669"/>
    <property type="project" value="InterPro"/>
</dbReference>
<reference evidence="8" key="1">
    <citation type="submission" date="2020-05" db="EMBL/GenBank/DDBJ databases">
        <authorList>
            <person name="Chiriac C."/>
            <person name="Salcher M."/>
            <person name="Ghai R."/>
            <person name="Kavagutti S V."/>
        </authorList>
    </citation>
    <scope>NUCLEOTIDE SEQUENCE</scope>
</reference>
<dbReference type="SUPFAM" id="SSF53092">
    <property type="entry name" value="Creatinase/prolidase N-terminal domain"/>
    <property type="match status" value="1"/>
</dbReference>
<dbReference type="PANTHER" id="PTHR43226:SF4">
    <property type="entry name" value="XAA-PRO AMINOPEPTIDASE 3"/>
    <property type="match status" value="1"/>
</dbReference>
<dbReference type="AlphaFoldDB" id="A0A6J6DJI6"/>
<organism evidence="8">
    <name type="scientific">freshwater metagenome</name>
    <dbReference type="NCBI Taxonomy" id="449393"/>
    <lineage>
        <taxon>unclassified sequences</taxon>
        <taxon>metagenomes</taxon>
        <taxon>ecological metagenomes</taxon>
    </lineage>
</organism>
<feature type="region of interest" description="Disordered" evidence="6">
    <location>
        <begin position="1"/>
        <end position="64"/>
    </location>
</feature>
<dbReference type="PANTHER" id="PTHR43226">
    <property type="entry name" value="XAA-PRO AMINOPEPTIDASE 3"/>
    <property type="match status" value="1"/>
</dbReference>
<dbReference type="GO" id="GO:0070006">
    <property type="term" value="F:metalloaminopeptidase activity"/>
    <property type="evidence" value="ECO:0007669"/>
    <property type="project" value="InterPro"/>
</dbReference>
<gene>
    <name evidence="8" type="ORF">UFOPK1684_00265</name>
</gene>
<keyword evidence="3" id="KW-0479">Metal-binding</keyword>
<evidence type="ECO:0000256" key="1">
    <source>
        <dbReference type="ARBA" id="ARBA00001936"/>
    </source>
</evidence>
<feature type="domain" description="Aminopeptidase P N-terminal" evidence="7">
    <location>
        <begin position="53"/>
        <end position="207"/>
    </location>
</feature>
<sequence>MALLHATCQTGGVTDQEHPRSPENRSTTPISEAFRDFISTGWGPEPTPSAHPLPQAHFASARRERVSREFPGVTLVIPAGETQTRSNDTEYPYRPHTAFVYLTGWGSDTVPGSILLGIPKGTSHDWVLFTRPPAPRTSDEFYANPSIGEFWTGRRPGLDDVGTWLGIETKDREDWAGEAMPLLANSAVIREAEGALTDTIDSLRHADDQTGDDTLARVISELRLVKDEWEIAQLTTAIHATHQGFSRIVAALPEASAHPRGERIIEGVFHQAARLEGNDTGYGTIAASGPHACILHWVTNDGPVTPGHLLLVDAGIELDSLYTADITRTIPVSGRFSPLQRQIYEAVLDAADQAFAVVKPGALFRDIHEAAMGVIAGYVHQWGFLPVSLEESLATEGQHHRRYMIHGTSHHLGLDVHDCAKARREMYMDKELEPGMVFTIEPGLYFQPDDHTVPAEWRGIGVRIEDNIVVTEDGAENLSRDIPRTVDEVENWVSGA</sequence>
<proteinExistence type="inferred from homology"/>
<dbReference type="InterPro" id="IPR007865">
    <property type="entry name" value="Aminopep_P_N"/>
</dbReference>
<dbReference type="Pfam" id="PF05195">
    <property type="entry name" value="AMP_N"/>
    <property type="match status" value="1"/>
</dbReference>